<evidence type="ECO:0000313" key="3">
    <source>
        <dbReference type="Proteomes" id="UP001597079"/>
    </source>
</evidence>
<organism evidence="2 3">
    <name type="scientific">Alicyclobacillus fodiniaquatilis</name>
    <dbReference type="NCBI Taxonomy" id="1661150"/>
    <lineage>
        <taxon>Bacteria</taxon>
        <taxon>Bacillati</taxon>
        <taxon>Bacillota</taxon>
        <taxon>Bacilli</taxon>
        <taxon>Bacillales</taxon>
        <taxon>Alicyclobacillaceae</taxon>
        <taxon>Alicyclobacillus</taxon>
    </lineage>
</organism>
<accession>A0ABW4JN25</accession>
<dbReference type="Pfam" id="PF02325">
    <property type="entry name" value="CCB3_YggT"/>
    <property type="match status" value="1"/>
</dbReference>
<dbReference type="InterPro" id="IPR003425">
    <property type="entry name" value="CCB3/YggT"/>
</dbReference>
<keyword evidence="1" id="KW-1133">Transmembrane helix</keyword>
<evidence type="ECO:0000313" key="2">
    <source>
        <dbReference type="EMBL" id="MFD1677304.1"/>
    </source>
</evidence>
<name>A0ABW4JN25_9BACL</name>
<reference evidence="3" key="1">
    <citation type="journal article" date="2019" name="Int. J. Syst. Evol. Microbiol.">
        <title>The Global Catalogue of Microorganisms (GCM) 10K type strain sequencing project: providing services to taxonomists for standard genome sequencing and annotation.</title>
        <authorList>
            <consortium name="The Broad Institute Genomics Platform"/>
            <consortium name="The Broad Institute Genome Sequencing Center for Infectious Disease"/>
            <person name="Wu L."/>
            <person name="Ma J."/>
        </authorList>
    </citation>
    <scope>NUCLEOTIDE SEQUENCE [LARGE SCALE GENOMIC DNA]</scope>
    <source>
        <strain evidence="3">CGMCC 1.12286</strain>
    </source>
</reference>
<protein>
    <submittedName>
        <fullName evidence="2">YggT family protein</fullName>
    </submittedName>
</protein>
<dbReference type="RefSeq" id="WP_377945211.1">
    <property type="nucleotide sequence ID" value="NZ_JBHUCX010000092.1"/>
</dbReference>
<comment type="caution">
    <text evidence="2">The sequence shown here is derived from an EMBL/GenBank/DDBJ whole genome shotgun (WGS) entry which is preliminary data.</text>
</comment>
<proteinExistence type="predicted"/>
<sequence length="95" mass="10581">MAVLVEITQGLFTAYWYVLLASAIIGFLPDIRQTNLGQTLARITDPYLNLFRRIIRPLPIGPVMLDVSWIVGVGVFMVVRTLVFSLLSSLLGMLT</sequence>
<gene>
    <name evidence="2" type="ORF">ACFSB2_21765</name>
</gene>
<keyword evidence="1" id="KW-0472">Membrane</keyword>
<feature type="transmembrane region" description="Helical" evidence="1">
    <location>
        <begin position="67"/>
        <end position="94"/>
    </location>
</feature>
<keyword evidence="1" id="KW-0812">Transmembrane</keyword>
<dbReference type="EMBL" id="JBHUCX010000092">
    <property type="protein sequence ID" value="MFD1677304.1"/>
    <property type="molecule type" value="Genomic_DNA"/>
</dbReference>
<feature type="transmembrane region" description="Helical" evidence="1">
    <location>
        <begin position="12"/>
        <end position="29"/>
    </location>
</feature>
<evidence type="ECO:0000256" key="1">
    <source>
        <dbReference type="SAM" id="Phobius"/>
    </source>
</evidence>
<dbReference type="Proteomes" id="UP001597079">
    <property type="component" value="Unassembled WGS sequence"/>
</dbReference>
<keyword evidence="3" id="KW-1185">Reference proteome</keyword>